<dbReference type="Proteomes" id="UP000034531">
    <property type="component" value="Unassembled WGS sequence"/>
</dbReference>
<dbReference type="GO" id="GO:0004045">
    <property type="term" value="F:peptidyl-tRNA hydrolase activity"/>
    <property type="evidence" value="ECO:0007669"/>
    <property type="project" value="UniProtKB-EC"/>
</dbReference>
<dbReference type="AlphaFoldDB" id="A0A0G0RBT1"/>
<dbReference type="InterPro" id="IPR036416">
    <property type="entry name" value="Pept_tRNA_hydro_sf"/>
</dbReference>
<keyword evidence="2" id="KW-0820">tRNA-binding</keyword>
<name>A0A0G0RBT1_9BACT</name>
<dbReference type="Gene3D" id="3.40.50.1470">
    <property type="entry name" value="Peptidyl-tRNA hydrolase"/>
    <property type="match status" value="1"/>
</dbReference>
<accession>A0A0G0RBT1</accession>
<evidence type="ECO:0000256" key="3">
    <source>
        <dbReference type="ARBA" id="ARBA00022801"/>
    </source>
</evidence>
<reference evidence="7 8" key="1">
    <citation type="journal article" date="2015" name="Nature">
        <title>rRNA introns, odd ribosomes, and small enigmatic genomes across a large radiation of phyla.</title>
        <authorList>
            <person name="Brown C.T."/>
            <person name="Hug L.A."/>
            <person name="Thomas B.C."/>
            <person name="Sharon I."/>
            <person name="Castelle C.J."/>
            <person name="Singh A."/>
            <person name="Wilkins M.J."/>
            <person name="Williams K.H."/>
            <person name="Banfield J.F."/>
        </authorList>
    </citation>
    <scope>NUCLEOTIDE SEQUENCE [LARGE SCALE GENOMIC DNA]</scope>
</reference>
<dbReference type="NCBIfam" id="TIGR00447">
    <property type="entry name" value="pth"/>
    <property type="match status" value="1"/>
</dbReference>
<dbReference type="EMBL" id="LBYI01000014">
    <property type="protein sequence ID" value="KKR50159.1"/>
    <property type="molecule type" value="Genomic_DNA"/>
</dbReference>
<gene>
    <name evidence="7" type="ORF">UT84_C0014G0007</name>
</gene>
<sequence length="145" mass="16292">MKLIAGLGNPGQKYRETRHNLGFMVVDSFARARGLSWRFSQDWSCYFAKSDEFLLVKPSAFMNRSGEAVKKVADYFKVESSDILIVYDDVDLPFGKIRLAFNGLSAGHHGIDSVIECFGVEFGRLRVGVGHPRQLSNDMRGLMPQ</sequence>
<evidence type="ECO:0000256" key="5">
    <source>
        <dbReference type="ARBA" id="ARBA00038063"/>
    </source>
</evidence>
<dbReference type="CDD" id="cd00462">
    <property type="entry name" value="PTH"/>
    <property type="match status" value="1"/>
</dbReference>
<keyword evidence="4" id="KW-0694">RNA-binding</keyword>
<evidence type="ECO:0000313" key="8">
    <source>
        <dbReference type="Proteomes" id="UP000034531"/>
    </source>
</evidence>
<protein>
    <recommendedName>
        <fullName evidence="6">Peptidyl-tRNA hydrolase</fullName>
        <ecNumber evidence="1">3.1.1.29</ecNumber>
    </recommendedName>
</protein>
<evidence type="ECO:0000313" key="7">
    <source>
        <dbReference type="EMBL" id="KKR50159.1"/>
    </source>
</evidence>
<dbReference type="PROSITE" id="PS01195">
    <property type="entry name" value="PEPT_TRNA_HYDROL_1"/>
    <property type="match status" value="1"/>
</dbReference>
<dbReference type="InterPro" id="IPR001328">
    <property type="entry name" value="Pept_tRNA_hydro"/>
</dbReference>
<comment type="caution">
    <text evidence="7">The sequence shown here is derived from an EMBL/GenBank/DDBJ whole genome shotgun (WGS) entry which is preliminary data.</text>
</comment>
<dbReference type="PANTHER" id="PTHR17224">
    <property type="entry name" value="PEPTIDYL-TRNA HYDROLASE"/>
    <property type="match status" value="1"/>
</dbReference>
<evidence type="ECO:0000256" key="4">
    <source>
        <dbReference type="ARBA" id="ARBA00022884"/>
    </source>
</evidence>
<dbReference type="EC" id="3.1.1.29" evidence="1"/>
<proteinExistence type="inferred from homology"/>
<evidence type="ECO:0000256" key="6">
    <source>
        <dbReference type="ARBA" id="ARBA00050038"/>
    </source>
</evidence>
<comment type="similarity">
    <text evidence="5">Belongs to the PTH family.</text>
</comment>
<dbReference type="Pfam" id="PF01195">
    <property type="entry name" value="Pept_tRNA_hydro"/>
    <property type="match status" value="1"/>
</dbReference>
<keyword evidence="3 7" id="KW-0378">Hydrolase</keyword>
<evidence type="ECO:0000256" key="2">
    <source>
        <dbReference type="ARBA" id="ARBA00022555"/>
    </source>
</evidence>
<evidence type="ECO:0000256" key="1">
    <source>
        <dbReference type="ARBA" id="ARBA00013260"/>
    </source>
</evidence>
<organism evidence="7 8">
    <name type="scientific">Candidatus Curtissbacteria bacterium GW2011_GWA1_40_16</name>
    <dbReference type="NCBI Taxonomy" id="1618405"/>
    <lineage>
        <taxon>Bacteria</taxon>
        <taxon>Candidatus Curtissiibacteriota</taxon>
    </lineage>
</organism>
<dbReference type="InterPro" id="IPR018171">
    <property type="entry name" value="Pept_tRNA_hydro_CS"/>
</dbReference>
<dbReference type="SUPFAM" id="SSF53178">
    <property type="entry name" value="Peptidyl-tRNA hydrolase-like"/>
    <property type="match status" value="1"/>
</dbReference>
<dbReference type="GO" id="GO:0000049">
    <property type="term" value="F:tRNA binding"/>
    <property type="evidence" value="ECO:0007669"/>
    <property type="project" value="UniProtKB-KW"/>
</dbReference>
<dbReference type="PATRIC" id="fig|1618405.3.peg.589"/>
<dbReference type="PANTHER" id="PTHR17224:SF1">
    <property type="entry name" value="PEPTIDYL-TRNA HYDROLASE"/>
    <property type="match status" value="1"/>
</dbReference>